<reference evidence="9 10" key="1">
    <citation type="submission" date="2022-01" db="EMBL/GenBank/DDBJ databases">
        <title>Dethiosulfovibrio faecalis sp. nov., a novel proteolytic, non-sulfur-reducing bacterium isolated from a marine aquaculture solid waste bioreactor.</title>
        <authorList>
            <person name="Grabowski S."/>
            <person name="Apolinario E."/>
            <person name="Schneider N."/>
            <person name="Marshall C.W."/>
            <person name="Sowers K.R."/>
        </authorList>
    </citation>
    <scope>NUCLEOTIDE SEQUENCE [LARGE SCALE GENOMIC DNA]</scope>
    <source>
        <strain evidence="9 10">DSM 12537</strain>
    </source>
</reference>
<dbReference type="EC" id="3.1.3.5" evidence="7"/>
<name>A0ABS9EQ02_9BACT</name>
<accession>A0ABS9EQ02</accession>
<dbReference type="HAMAP" id="MF_00060">
    <property type="entry name" value="SurE"/>
    <property type="match status" value="1"/>
</dbReference>
<organism evidence="9 10">
    <name type="scientific">Dethiosulfovibrio marinus</name>
    <dbReference type="NCBI Taxonomy" id="133532"/>
    <lineage>
        <taxon>Bacteria</taxon>
        <taxon>Thermotogati</taxon>
        <taxon>Synergistota</taxon>
        <taxon>Synergistia</taxon>
        <taxon>Synergistales</taxon>
        <taxon>Dethiosulfovibrionaceae</taxon>
        <taxon>Dethiosulfovibrio</taxon>
    </lineage>
</organism>
<evidence type="ECO:0000256" key="3">
    <source>
        <dbReference type="ARBA" id="ARBA00022490"/>
    </source>
</evidence>
<dbReference type="PANTHER" id="PTHR30457:SF12">
    <property type="entry name" value="5'_3'-NUCLEOTIDASE SURE"/>
    <property type="match status" value="1"/>
</dbReference>
<keyword evidence="10" id="KW-1185">Reference proteome</keyword>
<evidence type="ECO:0000313" key="10">
    <source>
        <dbReference type="Proteomes" id="UP001200430"/>
    </source>
</evidence>
<comment type="subcellular location">
    <subcellularLocation>
        <location evidence="7">Cytoplasm</location>
    </subcellularLocation>
</comment>
<evidence type="ECO:0000259" key="8">
    <source>
        <dbReference type="Pfam" id="PF01975"/>
    </source>
</evidence>
<evidence type="ECO:0000256" key="1">
    <source>
        <dbReference type="ARBA" id="ARBA00000815"/>
    </source>
</evidence>
<feature type="binding site" evidence="7">
    <location>
        <position position="40"/>
    </location>
    <ligand>
        <name>a divalent metal cation</name>
        <dbReference type="ChEBI" id="CHEBI:60240"/>
    </ligand>
</feature>
<evidence type="ECO:0000256" key="2">
    <source>
        <dbReference type="ARBA" id="ARBA00011062"/>
    </source>
</evidence>
<dbReference type="NCBIfam" id="NF001490">
    <property type="entry name" value="PRK00346.1-4"/>
    <property type="match status" value="1"/>
</dbReference>
<keyword evidence="5 7" id="KW-0547">Nucleotide-binding</keyword>
<feature type="binding site" evidence="7">
    <location>
        <position position="9"/>
    </location>
    <ligand>
        <name>a divalent metal cation</name>
        <dbReference type="ChEBI" id="CHEBI:60240"/>
    </ligand>
</feature>
<dbReference type="Pfam" id="PF01975">
    <property type="entry name" value="SurE"/>
    <property type="match status" value="1"/>
</dbReference>
<evidence type="ECO:0000256" key="4">
    <source>
        <dbReference type="ARBA" id="ARBA00022723"/>
    </source>
</evidence>
<comment type="function">
    <text evidence="7">Nucleotidase that shows phosphatase activity on nucleoside 5'-monophosphates.</text>
</comment>
<keyword evidence="6 7" id="KW-0378">Hydrolase</keyword>
<evidence type="ECO:0000313" key="9">
    <source>
        <dbReference type="EMBL" id="MCF4141903.1"/>
    </source>
</evidence>
<dbReference type="GO" id="GO:0008254">
    <property type="term" value="F:3'-nucleotidase activity"/>
    <property type="evidence" value="ECO:0007669"/>
    <property type="project" value="UniProtKB-EC"/>
</dbReference>
<comment type="catalytic activity">
    <reaction evidence="1 7">
        <text>a ribonucleoside 5'-phosphate + H2O = a ribonucleoside + phosphate</text>
        <dbReference type="Rhea" id="RHEA:12484"/>
        <dbReference type="ChEBI" id="CHEBI:15377"/>
        <dbReference type="ChEBI" id="CHEBI:18254"/>
        <dbReference type="ChEBI" id="CHEBI:43474"/>
        <dbReference type="ChEBI" id="CHEBI:58043"/>
        <dbReference type="EC" id="3.1.3.5"/>
    </reaction>
</comment>
<dbReference type="RefSeq" id="WP_236098663.1">
    <property type="nucleotide sequence ID" value="NZ_JAKGUD010000003.1"/>
</dbReference>
<feature type="domain" description="Survival protein SurE-like phosphatase/nucleotidase" evidence="8">
    <location>
        <begin position="4"/>
        <end position="193"/>
    </location>
</feature>
<feature type="binding site" evidence="7">
    <location>
        <position position="98"/>
    </location>
    <ligand>
        <name>a divalent metal cation</name>
        <dbReference type="ChEBI" id="CHEBI:60240"/>
    </ligand>
</feature>
<dbReference type="EMBL" id="JAKGUD010000003">
    <property type="protein sequence ID" value="MCF4141903.1"/>
    <property type="molecule type" value="Genomic_DNA"/>
</dbReference>
<comment type="cofactor">
    <cofactor evidence="7">
        <name>a divalent metal cation</name>
        <dbReference type="ChEBI" id="CHEBI:60240"/>
    </cofactor>
    <text evidence="7">Binds 1 divalent metal cation per subunit.</text>
</comment>
<dbReference type="NCBIfam" id="TIGR00087">
    <property type="entry name" value="surE"/>
    <property type="match status" value="1"/>
</dbReference>
<keyword evidence="3 7" id="KW-0963">Cytoplasm</keyword>
<dbReference type="InterPro" id="IPR030048">
    <property type="entry name" value="SurE"/>
</dbReference>
<proteinExistence type="inferred from homology"/>
<dbReference type="Gene3D" id="3.40.1210.10">
    <property type="entry name" value="Survival protein SurE-like phosphatase/nucleotidase"/>
    <property type="match status" value="1"/>
</dbReference>
<evidence type="ECO:0000256" key="6">
    <source>
        <dbReference type="ARBA" id="ARBA00022801"/>
    </source>
</evidence>
<evidence type="ECO:0000256" key="7">
    <source>
        <dbReference type="HAMAP-Rule" id="MF_00060"/>
    </source>
</evidence>
<gene>
    <name evidence="7 9" type="primary">surE</name>
    <name evidence="9" type="ORF">L2W38_03620</name>
</gene>
<comment type="caution">
    <text evidence="9">The sequence shown here is derived from an EMBL/GenBank/DDBJ whole genome shotgun (WGS) entry which is preliminary data.</text>
</comment>
<protein>
    <recommendedName>
        <fullName evidence="7">5'-nucleotidase SurE</fullName>
        <ecNumber evidence="7">3.1.3.5</ecNumber>
    </recommendedName>
    <alternativeName>
        <fullName evidence="7">Nucleoside 5'-monophosphate phosphohydrolase</fullName>
    </alternativeName>
</protein>
<evidence type="ECO:0000256" key="5">
    <source>
        <dbReference type="ARBA" id="ARBA00022741"/>
    </source>
</evidence>
<dbReference type="InterPro" id="IPR036523">
    <property type="entry name" value="SurE-like_sf"/>
</dbReference>
<dbReference type="PANTHER" id="PTHR30457">
    <property type="entry name" value="5'-NUCLEOTIDASE SURE"/>
    <property type="match status" value="1"/>
</dbReference>
<keyword evidence="4 7" id="KW-0479">Metal-binding</keyword>
<comment type="similarity">
    <text evidence="2 7">Belongs to the SurE nucleotidase family.</text>
</comment>
<dbReference type="Proteomes" id="UP001200430">
    <property type="component" value="Unassembled WGS sequence"/>
</dbReference>
<sequence length="263" mass="28203">MRLFVTNDDGVYAPGIAALAKALKAGGHLATVVAPDRERSSVGHAITLTRPLRVWSVVSDLYPHDLDVHACDGTPSDCVVLGVDEVSSGTDIVISGINNGPNLGDDITYSGTVSAAMEGSIMGYPSVAVSLNCSRGDEELHYDAAAAVVVRLVDWLSHNPMTDDIVLNVNVPNLPLTMMKGLKVTHKGVRVYADKVTKLQDPFGRTYYWVAGKPEDDLVEGSDVWAVAHGYVSITPIHMDMTHYGTLDTLRSGGLEKTRISED</sequence>
<feature type="binding site" evidence="7">
    <location>
        <position position="8"/>
    </location>
    <ligand>
        <name>a divalent metal cation</name>
        <dbReference type="ChEBI" id="CHEBI:60240"/>
    </ligand>
</feature>
<dbReference type="SUPFAM" id="SSF64167">
    <property type="entry name" value="SurE-like"/>
    <property type="match status" value="1"/>
</dbReference>
<dbReference type="InterPro" id="IPR002828">
    <property type="entry name" value="SurE-like_Pase/nucleotidase"/>
</dbReference>